<name>A0A5C6BH02_9PLAN</name>
<evidence type="ECO:0000313" key="1">
    <source>
        <dbReference type="EMBL" id="TWU11240.1"/>
    </source>
</evidence>
<gene>
    <name evidence="1" type="ORF">CA54_00440</name>
</gene>
<keyword evidence="2" id="KW-1185">Reference proteome</keyword>
<comment type="caution">
    <text evidence="1">The sequence shown here is derived from an EMBL/GenBank/DDBJ whole genome shotgun (WGS) entry which is preliminary data.</text>
</comment>
<accession>A0A5C6BH02</accession>
<dbReference type="Proteomes" id="UP000320735">
    <property type="component" value="Unassembled WGS sequence"/>
</dbReference>
<evidence type="ECO:0000313" key="2">
    <source>
        <dbReference type="Proteomes" id="UP000320735"/>
    </source>
</evidence>
<proteinExistence type="predicted"/>
<dbReference type="AlphaFoldDB" id="A0A5C6BH02"/>
<organism evidence="1 2">
    <name type="scientific">Symmachiella macrocystis</name>
    <dbReference type="NCBI Taxonomy" id="2527985"/>
    <lineage>
        <taxon>Bacteria</taxon>
        <taxon>Pseudomonadati</taxon>
        <taxon>Planctomycetota</taxon>
        <taxon>Planctomycetia</taxon>
        <taxon>Planctomycetales</taxon>
        <taxon>Planctomycetaceae</taxon>
        <taxon>Symmachiella</taxon>
    </lineage>
</organism>
<dbReference type="EMBL" id="SJPP01000001">
    <property type="protein sequence ID" value="TWU11240.1"/>
    <property type="molecule type" value="Genomic_DNA"/>
</dbReference>
<protein>
    <submittedName>
        <fullName evidence="1">Uncharacterized protein</fullName>
    </submittedName>
</protein>
<reference evidence="1 2" key="1">
    <citation type="submission" date="2019-02" db="EMBL/GenBank/DDBJ databases">
        <title>Deep-cultivation of Planctomycetes and their phenomic and genomic characterization uncovers novel biology.</title>
        <authorList>
            <person name="Wiegand S."/>
            <person name="Jogler M."/>
            <person name="Boedeker C."/>
            <person name="Pinto D."/>
            <person name="Vollmers J."/>
            <person name="Rivas-Marin E."/>
            <person name="Kohn T."/>
            <person name="Peeters S.H."/>
            <person name="Heuer A."/>
            <person name="Rast P."/>
            <person name="Oberbeckmann S."/>
            <person name="Bunk B."/>
            <person name="Jeske O."/>
            <person name="Meyerdierks A."/>
            <person name="Storesund J.E."/>
            <person name="Kallscheuer N."/>
            <person name="Luecker S."/>
            <person name="Lage O.M."/>
            <person name="Pohl T."/>
            <person name="Merkel B.J."/>
            <person name="Hornburger P."/>
            <person name="Mueller R.-W."/>
            <person name="Bruemmer F."/>
            <person name="Labrenz M."/>
            <person name="Spormann A.M."/>
            <person name="Op Den Camp H."/>
            <person name="Overmann J."/>
            <person name="Amann R."/>
            <person name="Jetten M.S.M."/>
            <person name="Mascher T."/>
            <person name="Medema M.H."/>
            <person name="Devos D.P."/>
            <person name="Kaster A.-K."/>
            <person name="Ovreas L."/>
            <person name="Rohde M."/>
            <person name="Galperin M.Y."/>
            <person name="Jogler C."/>
        </authorList>
    </citation>
    <scope>NUCLEOTIDE SEQUENCE [LARGE SCALE GENOMIC DNA]</scope>
    <source>
        <strain evidence="1 2">CA54</strain>
    </source>
</reference>
<sequence>MGSGNDQHPPNPSHCENGIWVLAIDRVSKYIFAMVNQHCGRAKLLLSCYSLWPCLPFDVERRRDFGWSSPISFFPVDSIMPRHSRNWMQVHENITLVDYLAGLHNTASIPRNIL</sequence>